<dbReference type="SMART" id="SM00449">
    <property type="entry name" value="SPRY"/>
    <property type="match status" value="1"/>
</dbReference>
<organism evidence="4 5">
    <name type="scientific">Clupea harengus</name>
    <name type="common">Atlantic herring</name>
    <dbReference type="NCBI Taxonomy" id="7950"/>
    <lineage>
        <taxon>Eukaryota</taxon>
        <taxon>Metazoa</taxon>
        <taxon>Chordata</taxon>
        <taxon>Craniata</taxon>
        <taxon>Vertebrata</taxon>
        <taxon>Euteleostomi</taxon>
        <taxon>Actinopterygii</taxon>
        <taxon>Neopterygii</taxon>
        <taxon>Teleostei</taxon>
        <taxon>Clupei</taxon>
        <taxon>Clupeiformes</taxon>
        <taxon>Clupeoidei</taxon>
        <taxon>Clupeidae</taxon>
        <taxon>Clupea</taxon>
    </lineage>
</organism>
<dbReference type="RefSeq" id="XP_042559906.1">
    <property type="nucleotide sequence ID" value="XM_042703972.1"/>
</dbReference>
<dbReference type="CDD" id="cd16040">
    <property type="entry name" value="SPRY_PRY_SNTX"/>
    <property type="match status" value="1"/>
</dbReference>
<dbReference type="InterPro" id="IPR001611">
    <property type="entry name" value="Leu-rich_rpt"/>
</dbReference>
<evidence type="ECO:0000256" key="2">
    <source>
        <dbReference type="ARBA" id="ARBA00022737"/>
    </source>
</evidence>
<dbReference type="Pfam" id="PF13516">
    <property type="entry name" value="LRR_6"/>
    <property type="match status" value="3"/>
</dbReference>
<proteinExistence type="predicted"/>
<dbReference type="AlphaFoldDB" id="A0A8M1K7E4"/>
<dbReference type="PANTHER" id="PTHR24106">
    <property type="entry name" value="NACHT, LRR AND CARD DOMAINS-CONTAINING"/>
    <property type="match status" value="1"/>
</dbReference>
<dbReference type="InterPro" id="IPR006574">
    <property type="entry name" value="PRY"/>
</dbReference>
<dbReference type="KEGG" id="char:122128913"/>
<dbReference type="InterPro" id="IPR051261">
    <property type="entry name" value="NLR"/>
</dbReference>
<dbReference type="InterPro" id="IPR001870">
    <property type="entry name" value="B30.2/SPRY"/>
</dbReference>
<dbReference type="Proteomes" id="UP000515152">
    <property type="component" value="Unplaced"/>
</dbReference>
<reference evidence="5" key="1">
    <citation type="submission" date="2025-08" db="UniProtKB">
        <authorList>
            <consortium name="RefSeq"/>
        </authorList>
    </citation>
    <scope>IDENTIFICATION</scope>
</reference>
<name>A0A8M1K7E4_CLUHA</name>
<feature type="non-terminal residue" evidence="5">
    <location>
        <position position="311"/>
    </location>
</feature>
<gene>
    <name evidence="5" type="primary">LOC122128913</name>
</gene>
<dbReference type="FunFam" id="2.60.120.920:FF:000037">
    <property type="entry name" value="Si:dkey-191j3.2"/>
    <property type="match status" value="1"/>
</dbReference>
<dbReference type="Pfam" id="PF00622">
    <property type="entry name" value="SPRY"/>
    <property type="match status" value="1"/>
</dbReference>
<dbReference type="SMART" id="SM00368">
    <property type="entry name" value="LRR_RI"/>
    <property type="match status" value="3"/>
</dbReference>
<keyword evidence="4" id="KW-1185">Reference proteome</keyword>
<keyword evidence="1" id="KW-0433">Leucine-rich repeat</keyword>
<evidence type="ECO:0000259" key="3">
    <source>
        <dbReference type="PROSITE" id="PS50188"/>
    </source>
</evidence>
<protein>
    <submittedName>
        <fullName evidence="5">Stonustoxin subunit beta-like</fullName>
    </submittedName>
</protein>
<dbReference type="SMART" id="SM00589">
    <property type="entry name" value="PRY"/>
    <property type="match status" value="1"/>
</dbReference>
<feature type="domain" description="B30.2/SPRY" evidence="3">
    <location>
        <begin position="118"/>
        <end position="311"/>
    </location>
</feature>
<dbReference type="PROSITE" id="PS50188">
    <property type="entry name" value="B302_SPRY"/>
    <property type="match status" value="1"/>
</dbReference>
<evidence type="ECO:0000256" key="1">
    <source>
        <dbReference type="ARBA" id="ARBA00022614"/>
    </source>
</evidence>
<accession>A0A8M1K7E4</accession>
<dbReference type="OrthoDB" id="9903688at2759"/>
<evidence type="ECO:0000313" key="5">
    <source>
        <dbReference type="RefSeq" id="XP_042559906.1"/>
    </source>
</evidence>
<dbReference type="InterPro" id="IPR003877">
    <property type="entry name" value="SPRY_dom"/>
</dbReference>
<evidence type="ECO:0000313" key="4">
    <source>
        <dbReference type="Proteomes" id="UP000515152"/>
    </source>
</evidence>
<dbReference type="GeneID" id="122128913"/>
<dbReference type="Pfam" id="PF13765">
    <property type="entry name" value="PRY"/>
    <property type="match status" value="1"/>
</dbReference>
<sequence>MFCRLAECTLTDESCGIVATVLQSPNSLTELDLSNNDLGDSGVQLLSNGLSSPHCKLQTLRLSDCLISEKGCICLASVLSSNPSHLKELDLSYNHPGESGLKLLSVSLEDPVCKLEMLKTDHPSVNRARPRLLRYACEITLDPNTAHRLLSLSKRSKKVRRVREVQPYPDHPERFDRWYQVLCREGLSRRCYWEAEWSRGGARIGVACKSIQRKGKNDDCQLGHNDKSWSLDCSPHKYSAWHNNEHTGIPAPSSCSRRVGLYLDLPAGTLSFYSVSSDTLTHLHTFHSTFTEPLYPGFMAYSDSSVSLCQI</sequence>
<keyword evidence="2" id="KW-0677">Repeat</keyword>